<organism evidence="2 3">
    <name type="scientific">Bacteroides luti</name>
    <dbReference type="NCBI Taxonomy" id="1297750"/>
    <lineage>
        <taxon>Bacteria</taxon>
        <taxon>Pseudomonadati</taxon>
        <taxon>Bacteroidota</taxon>
        <taxon>Bacteroidia</taxon>
        <taxon>Bacteroidales</taxon>
        <taxon>Bacteroidaceae</taxon>
        <taxon>Bacteroides</taxon>
    </lineage>
</organism>
<feature type="signal peptide" evidence="1">
    <location>
        <begin position="1"/>
        <end position="17"/>
    </location>
</feature>
<evidence type="ECO:0000313" key="3">
    <source>
        <dbReference type="Proteomes" id="UP000184509"/>
    </source>
</evidence>
<dbReference type="InterPro" id="IPR011042">
    <property type="entry name" value="6-blade_b-propeller_TolB-like"/>
</dbReference>
<dbReference type="OrthoDB" id="1117425at2"/>
<gene>
    <name evidence="2" type="ORF">SAMN05444405_10920</name>
</gene>
<dbReference type="STRING" id="1297750.SAMN05444405_10920"/>
<evidence type="ECO:0000256" key="1">
    <source>
        <dbReference type="SAM" id="SignalP"/>
    </source>
</evidence>
<reference evidence="2 3" key="1">
    <citation type="submission" date="2016-11" db="EMBL/GenBank/DDBJ databases">
        <authorList>
            <person name="Jaros S."/>
            <person name="Januszkiewicz K."/>
            <person name="Wedrychowicz H."/>
        </authorList>
    </citation>
    <scope>NUCLEOTIDE SEQUENCE [LARGE SCALE GENOMIC DNA]</scope>
    <source>
        <strain evidence="2 3">DSM 26991</strain>
    </source>
</reference>
<dbReference type="AlphaFoldDB" id="A0A1M5BXG3"/>
<evidence type="ECO:0000313" key="2">
    <source>
        <dbReference type="EMBL" id="SHF46902.1"/>
    </source>
</evidence>
<dbReference type="Gene3D" id="2.120.10.30">
    <property type="entry name" value="TolB, C-terminal domain"/>
    <property type="match status" value="1"/>
</dbReference>
<feature type="chain" id="PRO_5012409240" evidence="1">
    <location>
        <begin position="18"/>
        <end position="483"/>
    </location>
</feature>
<proteinExistence type="predicted"/>
<dbReference type="PROSITE" id="PS51257">
    <property type="entry name" value="PROKAR_LIPOPROTEIN"/>
    <property type="match status" value="1"/>
</dbReference>
<dbReference type="Pfam" id="PF07676">
    <property type="entry name" value="PD40"/>
    <property type="match status" value="2"/>
</dbReference>
<protein>
    <submittedName>
        <fullName evidence="2">WD40-like Beta Propeller Repeat</fullName>
    </submittedName>
</protein>
<dbReference type="EMBL" id="FQTV01000009">
    <property type="protein sequence ID" value="SHF46902.1"/>
    <property type="molecule type" value="Genomic_DNA"/>
</dbReference>
<name>A0A1M5BXG3_9BACE</name>
<dbReference type="Proteomes" id="UP000184509">
    <property type="component" value="Unassembled WGS sequence"/>
</dbReference>
<sequence>MKNIFYIIIFCCSLLTACSPKPSNVRSVAHAAPIYPDYADVAIPYNIAPLNFLLRDGAEAVEVKITGKKQTLTVYGDYKVSFSMDDWKELLDAEKGNTLTVQVTSRVNGEWLAYKPFTWYVAPDPVDGYLTYRLIEPGYEVWNSIQLCERNVQTFDERVLIDNNTVDKSCMNCHTHSSQRGDLSFFHLRGKKGGTILNRDGKLRKLSLKVDGMISGCVYGEIHPGGRYGVFSTNIIIPSFHTQESKRLEVYDTASDVVLADFDQDRMIVSPLLNDSTVFETFPVFSADGKYIYYCSAPRVKLPNDIKNMKYSICRIPFDAKKGELGNSVDTLWNARLTGKSACHLKASPDGKYLLYTVADYGTFPIWHREADLQLMDLRTGKVDNLKIVNSNRSDTYHSWSSNSRWFVFASKRGDGQYGKPYFCYIDRTGKTYKPFVLPQKDPAHYDLTLKSYNIPDLSKSPVSFGPKDIENVYENQNAEKFH</sequence>
<accession>A0A1M5BXG3</accession>
<dbReference type="RefSeq" id="WP_073401595.1">
    <property type="nucleotide sequence ID" value="NZ_FQTV01000009.1"/>
</dbReference>
<dbReference type="SUPFAM" id="SSF82171">
    <property type="entry name" value="DPP6 N-terminal domain-like"/>
    <property type="match status" value="1"/>
</dbReference>
<dbReference type="InterPro" id="IPR011659">
    <property type="entry name" value="WD40"/>
</dbReference>
<keyword evidence="1" id="KW-0732">Signal</keyword>
<keyword evidence="3" id="KW-1185">Reference proteome</keyword>